<gene>
    <name evidence="2" type="ORF">PG997_008560</name>
</gene>
<evidence type="ECO:0000313" key="3">
    <source>
        <dbReference type="Proteomes" id="UP001433268"/>
    </source>
</evidence>
<reference evidence="2 3" key="1">
    <citation type="submission" date="2023-01" db="EMBL/GenBank/DDBJ databases">
        <title>Analysis of 21 Apiospora genomes using comparative genomics revels a genus with tremendous synthesis potential of carbohydrate active enzymes and secondary metabolites.</title>
        <authorList>
            <person name="Sorensen T."/>
        </authorList>
    </citation>
    <scope>NUCLEOTIDE SEQUENCE [LARGE SCALE GENOMIC DNA]</scope>
    <source>
        <strain evidence="2 3">CBS 114990</strain>
    </source>
</reference>
<dbReference type="RefSeq" id="XP_066668217.1">
    <property type="nucleotide sequence ID" value="XM_066812875.1"/>
</dbReference>
<evidence type="ECO:0000313" key="2">
    <source>
        <dbReference type="EMBL" id="KAK8080742.1"/>
    </source>
</evidence>
<accession>A0ABR1WBE6</accession>
<keyword evidence="3" id="KW-1185">Reference proteome</keyword>
<sequence>MPYNSNSVVGASRHSTRLGAKCCFTNFPLLPPELRHMIWVFALEELAPGRFIVFDVYTQRIIPTAGLVSPMLLVSRESRHLALNYYALRIPVYEITRRTSMQIPLYTANRDDLNLTVSEHGKERGCLYLNTLQDPIILGVRYVDFKEPDKSSKEKPYYAYTTEKMGPDNFDISPRHVLRVRNLWCRLVYSQTGGLYKSQGPWVEYRPEPLWLREVSTLRGAIPIPARVLLGSYGPRRLSLDYSGTVYRISH</sequence>
<dbReference type="InterPro" id="IPR045518">
    <property type="entry name" value="2EXR"/>
</dbReference>
<dbReference type="GeneID" id="92045935"/>
<organism evidence="2 3">
    <name type="scientific">Apiospora hydei</name>
    <dbReference type="NCBI Taxonomy" id="1337664"/>
    <lineage>
        <taxon>Eukaryota</taxon>
        <taxon>Fungi</taxon>
        <taxon>Dikarya</taxon>
        <taxon>Ascomycota</taxon>
        <taxon>Pezizomycotina</taxon>
        <taxon>Sordariomycetes</taxon>
        <taxon>Xylariomycetidae</taxon>
        <taxon>Amphisphaeriales</taxon>
        <taxon>Apiosporaceae</taxon>
        <taxon>Apiospora</taxon>
    </lineage>
</organism>
<name>A0ABR1WBE6_9PEZI</name>
<protein>
    <recommendedName>
        <fullName evidence="1">2EXR domain-containing protein</fullName>
    </recommendedName>
</protein>
<dbReference type="EMBL" id="JAQQWN010000006">
    <property type="protein sequence ID" value="KAK8080742.1"/>
    <property type="molecule type" value="Genomic_DNA"/>
</dbReference>
<evidence type="ECO:0000259" key="1">
    <source>
        <dbReference type="Pfam" id="PF20150"/>
    </source>
</evidence>
<dbReference type="Proteomes" id="UP001433268">
    <property type="component" value="Unassembled WGS sequence"/>
</dbReference>
<dbReference type="Pfam" id="PF20150">
    <property type="entry name" value="2EXR"/>
    <property type="match status" value="1"/>
</dbReference>
<feature type="domain" description="2EXR" evidence="1">
    <location>
        <begin position="24"/>
        <end position="94"/>
    </location>
</feature>
<proteinExistence type="predicted"/>
<comment type="caution">
    <text evidence="2">The sequence shown here is derived from an EMBL/GenBank/DDBJ whole genome shotgun (WGS) entry which is preliminary data.</text>
</comment>